<keyword evidence="13 15" id="KW-1015">Disulfide bond</keyword>
<dbReference type="EMBL" id="MF588708">
    <property type="protein sequence ID" value="ATQ38301.1"/>
    <property type="molecule type" value="Genomic_DNA"/>
</dbReference>
<keyword evidence="5 15" id="KW-0945">Host-virus interaction</keyword>
<evidence type="ECO:0000313" key="17">
    <source>
        <dbReference type="EMBL" id="ATQ38301.1"/>
    </source>
</evidence>
<reference evidence="17" key="1">
    <citation type="journal article" date="2018" name="MSphere">
        <title>Metagenomic Discovery of 83 New Human Papillomavirus Types in Patients with Immunodeficiency.</title>
        <authorList>
            <person name="Pastrana D.V."/>
            <person name="Peretti A."/>
            <person name="Welch N.L."/>
            <person name="Borgogna C."/>
            <person name="Olivero C."/>
            <person name="Badolato R."/>
            <person name="Notarangelo L.D."/>
            <person name="Gariglio M."/>
            <person name="FitzGerald P.C."/>
            <person name="McIntosh C.E."/>
            <person name="Reeves J."/>
            <person name="Starrett G.J."/>
            <person name="Bliskovsky V."/>
            <person name="Velez D."/>
            <person name="Brownell I."/>
            <person name="Yarchoan R."/>
            <person name="Wyvill K.M."/>
            <person name="Uldrick T.S."/>
            <person name="Maldarelli F."/>
            <person name="Lisco A."/>
            <person name="Sereti I."/>
            <person name="Gonzalez C.M."/>
            <person name="Androphy E.J."/>
            <person name="McBride A.A."/>
            <person name="Van Doorslaer K."/>
            <person name="Garcia F."/>
            <person name="Dvoretzky I."/>
            <person name="Liu J.S."/>
            <person name="Han J."/>
            <person name="Murphy P.M."/>
            <person name="McDermott D.H."/>
            <person name="Buck C.B."/>
        </authorList>
    </citation>
    <scope>NUCLEOTIDE SEQUENCE</scope>
    <source>
        <strain evidence="17">Gamma08_w20c01b</strain>
    </source>
</reference>
<accession>A0A2D2ALI7</accession>
<evidence type="ECO:0000256" key="12">
    <source>
        <dbReference type="ARBA" id="ARBA00023125"/>
    </source>
</evidence>
<comment type="subcellular location">
    <subcellularLocation>
        <location evidence="15">Virion</location>
    </subcellularLocation>
    <subcellularLocation>
        <location evidence="15">Host nucleus</location>
    </subcellularLocation>
</comment>
<name>A0A2D2ALI7_9PAPI</name>
<dbReference type="GO" id="GO:0003677">
    <property type="term" value="F:DNA binding"/>
    <property type="evidence" value="ECO:0007669"/>
    <property type="project" value="UniProtKB-UniRule"/>
</dbReference>
<evidence type="ECO:0000256" key="16">
    <source>
        <dbReference type="SAM" id="MobiDB-lite"/>
    </source>
</evidence>
<evidence type="ECO:0000256" key="7">
    <source>
        <dbReference type="ARBA" id="ARBA00022844"/>
    </source>
</evidence>
<keyword evidence="1 15" id="KW-1163">Viral penetration into host nucleus</keyword>
<keyword evidence="7 15" id="KW-0946">Virion</keyword>
<evidence type="ECO:0000256" key="8">
    <source>
        <dbReference type="ARBA" id="ARBA00022921"/>
    </source>
</evidence>
<dbReference type="GO" id="GO:0042025">
    <property type="term" value="C:host cell nucleus"/>
    <property type="evidence" value="ECO:0007669"/>
    <property type="project" value="UniProtKB-SubCell"/>
</dbReference>
<keyword evidence="2 15" id="KW-0597">Phosphoprotein</keyword>
<evidence type="ECO:0000256" key="11">
    <source>
        <dbReference type="ARBA" id="ARBA00023120"/>
    </source>
</evidence>
<dbReference type="GO" id="GO:0005198">
    <property type="term" value="F:structural molecule activity"/>
    <property type="evidence" value="ECO:0007669"/>
    <property type="project" value="UniProtKB-UniRule"/>
</dbReference>
<keyword evidence="6" id="KW-1040">Host Golgi apparatus</keyword>
<dbReference type="GO" id="GO:0019028">
    <property type="term" value="C:viral capsid"/>
    <property type="evidence" value="ECO:0007669"/>
    <property type="project" value="UniProtKB-UniRule"/>
</dbReference>
<dbReference type="GO" id="GO:0075732">
    <property type="term" value="P:viral penetration into host nucleus"/>
    <property type="evidence" value="ECO:0007669"/>
    <property type="project" value="UniProtKB-KW"/>
</dbReference>
<keyword evidence="4 15" id="KW-1048">Host nucleus</keyword>
<evidence type="ECO:0000256" key="15">
    <source>
        <dbReference type="HAMAP-Rule" id="MF_04003"/>
    </source>
</evidence>
<comment type="PTM">
    <text evidence="15">Highly phosphorylated.</text>
</comment>
<evidence type="ECO:0000256" key="5">
    <source>
        <dbReference type="ARBA" id="ARBA00022581"/>
    </source>
</evidence>
<comment type="caution">
    <text evidence="15">Lacks conserved residue(s) required for the propagation of feature annotation.</text>
</comment>
<comment type="function">
    <text evidence="15">Minor protein of the capsid that localizes along the inner surface of the virion, within the central cavities beneath the L1 pentamers. Plays a role in capsid stabilization through interaction with the major capsid protein L1. Once the virion enters the host cell, L2 escorts the genomic DNA into the nucleus by promoting escape from the endosomal compartments and traffic through the host Golgi network. Mechanistically, the C-terminus of L2 possesses a cell-penetrating peptide that protudes from the host endosome, interacts with host cytoplasmic retromer cargo and thereby mediates the capsid delivery to the host trans-Golgi network. Plays a role through its interaction with host dynein in the intracellular microtubule-dependent transport of viral capsid toward the nucleus. Mediates the viral genome import into the nucleus through binding to host importins. Once within the nucleus, L2 localizes viral genomes to host PML bodies in order to activate early gene expression for establishment of infection. Later on, promotes late gene expression by interacting with the viral E2 protein and by inhibiting its transcriptional activation functions. During virion assembly, encapsidates the genome by direct interaction with the viral DNA.</text>
</comment>
<keyword evidence="10" id="KW-1039">Host endosome</keyword>
<sequence>MYRVKRVKRDSAENIYRHCKLSGTCPPDVENKIENNTLADRLLRIFGSLIYLGGLGIGSGRGSGAATGIRPLPEEVPLPETVTPSELPQVPETVRPSVRPRPSRPNTFGVPIDPISSAGNTPRVVGAGESAIVPLSEGGLPDPTLIGTGAGAGEGLNNYEVFTNITTDTVTSVGGHPTPVAGQNENIALLEITPEEHIANRIAVTSTEPSTGYTIIRTSLPVETDLNIFVDPRISGTTVGEEIELEPINTIQQFEIEEANQRTSTPSRLVERTIGRARELYNRFVEQVPTRNIDFLGQASRAVQFEFENPAFTADVTLEFERDVQQLAAAPDPNFTDVIRLDRPVFSQAPEGNVRVSRLGTKGNIRTRSGTVLKQKVHYFYDLSPISTYEPSAADQIELNIIGESSDMLSIVDELTQGTPVDIFGHYSEEALLDFDDQVVPTGRLEVSTAEEDELQIIPTLISDLSARGFVELPDLGSLVAYPNIISTTLPADVIEHNTQPAVYLDIYGPDYYLHPALQNRKKRKRSDMF</sequence>
<evidence type="ECO:0000256" key="4">
    <source>
        <dbReference type="ARBA" id="ARBA00022562"/>
    </source>
</evidence>
<dbReference type="Pfam" id="PF00513">
    <property type="entry name" value="Late_protein_L2"/>
    <property type="match status" value="1"/>
</dbReference>
<evidence type="ECO:0000256" key="9">
    <source>
        <dbReference type="ARBA" id="ARBA00022952"/>
    </source>
</evidence>
<dbReference type="HAMAP" id="MF_04003">
    <property type="entry name" value="PPV_L2"/>
    <property type="match status" value="1"/>
</dbReference>
<organism evidence="17">
    <name type="scientific">Gammapapillomavirus 8</name>
    <dbReference type="NCBI Taxonomy" id="1175850"/>
    <lineage>
        <taxon>Viruses</taxon>
        <taxon>Monodnaviria</taxon>
        <taxon>Shotokuvirae</taxon>
        <taxon>Cossaviricota</taxon>
        <taxon>Papovaviricetes</taxon>
        <taxon>Zurhausenvirales</taxon>
        <taxon>Papillomaviridae</taxon>
        <taxon>Firstpapillomavirinae</taxon>
        <taxon>Gammapapillomavirus</taxon>
    </lineage>
</organism>
<evidence type="ECO:0000256" key="3">
    <source>
        <dbReference type="ARBA" id="ARBA00022561"/>
    </source>
</evidence>
<dbReference type="GO" id="GO:0043657">
    <property type="term" value="C:host cell"/>
    <property type="evidence" value="ECO:0007669"/>
    <property type="project" value="GOC"/>
</dbReference>
<comment type="subunit">
    <text evidence="15">Interacts with major capsid protein L1. Interacts with E2; this interaction inhibits E2 transcriptional activity but not the DNA replication function E2. Interacts with host HSPA8; this interaction is required for L2 nuclear translocation. Interacts with host importins KPNB2 and KPNB3. Forms a complex with importin alpha2-beta1 heterodimers via interaction with the importin alpha2 adapter. Interacts with host DYNLT1; this interaction is essential for virus intracellular transport during entry. Interacts (via C-terminus) with host retromer subunits VPS35 AND VPS29.</text>
</comment>
<keyword evidence="3 15" id="KW-0167">Capsid protein</keyword>
<dbReference type="InterPro" id="IPR000784">
    <property type="entry name" value="Late_L2"/>
</dbReference>
<evidence type="ECO:0000256" key="6">
    <source>
        <dbReference type="ARBA" id="ARBA00022812"/>
    </source>
</evidence>
<keyword evidence="8 15" id="KW-0426">Late protein</keyword>
<feature type="disulfide bond" evidence="15">
    <location>
        <begin position="19"/>
        <end position="25"/>
    </location>
</feature>
<keyword evidence="14 15" id="KW-1160">Virus entry into host cell</keyword>
<keyword evidence="11 15" id="KW-1176">Cytoplasmic inwards viral transport</keyword>
<gene>
    <name evidence="15 17" type="primary">L2</name>
</gene>
<keyword evidence="9 15" id="KW-1177">Microtubular inwards viral transport</keyword>
<evidence type="ECO:0000256" key="14">
    <source>
        <dbReference type="ARBA" id="ARBA00023296"/>
    </source>
</evidence>
<keyword evidence="12 15" id="KW-0238">DNA-binding</keyword>
<evidence type="ECO:0000256" key="10">
    <source>
        <dbReference type="ARBA" id="ARBA00023046"/>
    </source>
</evidence>
<evidence type="ECO:0000256" key="13">
    <source>
        <dbReference type="ARBA" id="ARBA00023157"/>
    </source>
</evidence>
<protein>
    <recommendedName>
        <fullName evidence="15">Minor capsid protein L2</fullName>
    </recommendedName>
</protein>
<comment type="similarity">
    <text evidence="15">Belongs to the papillomaviridae L2 protein family.</text>
</comment>
<dbReference type="Proteomes" id="UP000290056">
    <property type="component" value="Segment"/>
</dbReference>
<evidence type="ECO:0000256" key="1">
    <source>
        <dbReference type="ARBA" id="ARBA00022524"/>
    </source>
</evidence>
<evidence type="ECO:0000256" key="2">
    <source>
        <dbReference type="ARBA" id="ARBA00022553"/>
    </source>
</evidence>
<dbReference type="GO" id="GO:0075521">
    <property type="term" value="P:microtubule-dependent intracellular transport of viral material towards nucleus"/>
    <property type="evidence" value="ECO:0007669"/>
    <property type="project" value="UniProtKB-UniRule"/>
</dbReference>
<feature type="region of interest" description="Disordered" evidence="16">
    <location>
        <begin position="79"/>
        <end position="115"/>
    </location>
</feature>
<dbReference type="GO" id="GO:0046718">
    <property type="term" value="P:symbiont entry into host cell"/>
    <property type="evidence" value="ECO:0007669"/>
    <property type="project" value="UniProtKB-KW"/>
</dbReference>
<proteinExistence type="inferred from homology"/>